<proteinExistence type="predicted"/>
<feature type="region of interest" description="Disordered" evidence="1">
    <location>
        <begin position="1"/>
        <end position="40"/>
    </location>
</feature>
<feature type="region of interest" description="Disordered" evidence="1">
    <location>
        <begin position="196"/>
        <end position="250"/>
    </location>
</feature>
<evidence type="ECO:0000313" key="3">
    <source>
        <dbReference type="Proteomes" id="UP001437256"/>
    </source>
</evidence>
<evidence type="ECO:0000313" key="2">
    <source>
        <dbReference type="EMBL" id="KAL0070384.1"/>
    </source>
</evidence>
<accession>A0ABR3AAM0</accession>
<dbReference type="Proteomes" id="UP001437256">
    <property type="component" value="Unassembled WGS sequence"/>
</dbReference>
<gene>
    <name evidence="2" type="ORF">AAF712_002215</name>
</gene>
<evidence type="ECO:0000256" key="1">
    <source>
        <dbReference type="SAM" id="MobiDB-lite"/>
    </source>
</evidence>
<feature type="compositionally biased region" description="Low complexity" evidence="1">
    <location>
        <begin position="1"/>
        <end position="17"/>
    </location>
</feature>
<sequence length="250" mass="28015">MSSSSDSSRSPSPAPAKSKGKSKGKKATERPEEQDLNWAYAPPPTFKLVKDVHDSEDWDWEALNEDKGLELWLIRVPEGVQPKHLNNVSIQLPSSSASSSKSKLGEEIKNITCVLPKRKGKGEMRLGVFQLLKAILLVLVSDVFVAPRPIARRLVVSAQEVTATPPEETDPTLEQQNPKRFSYPKNLLKHKFMPYGSRSHLQSPSEDVEMDVEVPQTQEKEKEKSKKKRKEPTDDSASPRKPNKKTKVAK</sequence>
<organism evidence="2 3">
    <name type="scientific">Marasmius tenuissimus</name>
    <dbReference type="NCBI Taxonomy" id="585030"/>
    <lineage>
        <taxon>Eukaryota</taxon>
        <taxon>Fungi</taxon>
        <taxon>Dikarya</taxon>
        <taxon>Basidiomycota</taxon>
        <taxon>Agaricomycotina</taxon>
        <taxon>Agaricomycetes</taxon>
        <taxon>Agaricomycetidae</taxon>
        <taxon>Agaricales</taxon>
        <taxon>Marasmiineae</taxon>
        <taxon>Marasmiaceae</taxon>
        <taxon>Marasmius</taxon>
    </lineage>
</organism>
<feature type="compositionally biased region" description="Basic residues" evidence="1">
    <location>
        <begin position="241"/>
        <end position="250"/>
    </location>
</feature>
<dbReference type="EMBL" id="JBBXMP010000006">
    <property type="protein sequence ID" value="KAL0070384.1"/>
    <property type="molecule type" value="Genomic_DNA"/>
</dbReference>
<comment type="caution">
    <text evidence="2">The sequence shown here is derived from an EMBL/GenBank/DDBJ whole genome shotgun (WGS) entry which is preliminary data.</text>
</comment>
<dbReference type="Gene3D" id="6.20.250.70">
    <property type="match status" value="1"/>
</dbReference>
<dbReference type="Pfam" id="PF08208">
    <property type="entry name" value="RNA_polI_A34"/>
    <property type="match status" value="1"/>
</dbReference>
<keyword evidence="3" id="KW-1185">Reference proteome</keyword>
<name>A0ABR3AAM0_9AGAR</name>
<reference evidence="2 3" key="1">
    <citation type="submission" date="2024-05" db="EMBL/GenBank/DDBJ databases">
        <title>A draft genome resource for the thread blight pathogen Marasmius tenuissimus strain MS-2.</title>
        <authorList>
            <person name="Yulfo-Soto G.E."/>
            <person name="Baruah I.K."/>
            <person name="Amoako-Attah I."/>
            <person name="Bukari Y."/>
            <person name="Meinhardt L.W."/>
            <person name="Bailey B.A."/>
            <person name="Cohen S.P."/>
        </authorList>
    </citation>
    <scope>NUCLEOTIDE SEQUENCE [LARGE SCALE GENOMIC DNA]</scope>
    <source>
        <strain evidence="2 3">MS-2</strain>
    </source>
</reference>
<protein>
    <submittedName>
        <fullName evidence="2">Uncharacterized protein</fullName>
    </submittedName>
</protein>
<feature type="region of interest" description="Disordered" evidence="1">
    <location>
        <begin position="160"/>
        <end position="179"/>
    </location>
</feature>
<dbReference type="InterPro" id="IPR013240">
    <property type="entry name" value="DNA-dir_RNA_pol1_su_RPA34"/>
</dbReference>